<accession>A0AAW0NKU2</accession>
<dbReference type="InterPro" id="IPR027417">
    <property type="entry name" value="P-loop_NTPase"/>
</dbReference>
<name>A0AAW0NKU2_9GOBI</name>
<protein>
    <submittedName>
        <fullName evidence="1">Uncharacterized protein</fullName>
    </submittedName>
</protein>
<keyword evidence="2" id="KW-1185">Reference proteome</keyword>
<gene>
    <name evidence="1" type="ORF">WMY93_020693</name>
</gene>
<evidence type="ECO:0000313" key="2">
    <source>
        <dbReference type="Proteomes" id="UP001460270"/>
    </source>
</evidence>
<sequence>MTACSAAELAECLRLHTIRDRMWQIQACSALTLRDSRTKQVGPGQYLDGRLLEPQRLQWDNESLCRLFTHVVSESGQLWLKQ</sequence>
<proteinExistence type="predicted"/>
<reference evidence="2" key="1">
    <citation type="submission" date="2024-04" db="EMBL/GenBank/DDBJ databases">
        <title>Salinicola lusitanus LLJ914,a marine bacterium isolated from the Okinawa Trough.</title>
        <authorList>
            <person name="Li J."/>
        </authorList>
    </citation>
    <scope>NUCLEOTIDE SEQUENCE [LARGE SCALE GENOMIC DNA]</scope>
</reference>
<dbReference type="EMBL" id="JBBPFD010000015">
    <property type="protein sequence ID" value="KAK7895368.1"/>
    <property type="molecule type" value="Genomic_DNA"/>
</dbReference>
<dbReference type="Gene3D" id="3.40.50.300">
    <property type="entry name" value="P-loop containing nucleotide triphosphate hydrolases"/>
    <property type="match status" value="1"/>
</dbReference>
<organism evidence="1 2">
    <name type="scientific">Mugilogobius chulae</name>
    <name type="common">yellowstripe goby</name>
    <dbReference type="NCBI Taxonomy" id="88201"/>
    <lineage>
        <taxon>Eukaryota</taxon>
        <taxon>Metazoa</taxon>
        <taxon>Chordata</taxon>
        <taxon>Craniata</taxon>
        <taxon>Vertebrata</taxon>
        <taxon>Euteleostomi</taxon>
        <taxon>Actinopterygii</taxon>
        <taxon>Neopterygii</taxon>
        <taxon>Teleostei</taxon>
        <taxon>Neoteleostei</taxon>
        <taxon>Acanthomorphata</taxon>
        <taxon>Gobiaria</taxon>
        <taxon>Gobiiformes</taxon>
        <taxon>Gobioidei</taxon>
        <taxon>Gobiidae</taxon>
        <taxon>Gobionellinae</taxon>
        <taxon>Mugilogobius</taxon>
    </lineage>
</organism>
<evidence type="ECO:0000313" key="1">
    <source>
        <dbReference type="EMBL" id="KAK7895368.1"/>
    </source>
</evidence>
<comment type="caution">
    <text evidence="1">The sequence shown here is derived from an EMBL/GenBank/DDBJ whole genome shotgun (WGS) entry which is preliminary data.</text>
</comment>
<dbReference type="AlphaFoldDB" id="A0AAW0NKU2"/>
<dbReference type="Proteomes" id="UP001460270">
    <property type="component" value="Unassembled WGS sequence"/>
</dbReference>